<keyword evidence="2" id="KW-1185">Reference proteome</keyword>
<organism evidence="1 2">
    <name type="scientific">Cronartium quercuum f. sp. fusiforme G11</name>
    <dbReference type="NCBI Taxonomy" id="708437"/>
    <lineage>
        <taxon>Eukaryota</taxon>
        <taxon>Fungi</taxon>
        <taxon>Dikarya</taxon>
        <taxon>Basidiomycota</taxon>
        <taxon>Pucciniomycotina</taxon>
        <taxon>Pucciniomycetes</taxon>
        <taxon>Pucciniales</taxon>
        <taxon>Coleosporiaceae</taxon>
        <taxon>Cronartium</taxon>
    </lineage>
</organism>
<comment type="caution">
    <text evidence="1">The sequence shown here is derived from an EMBL/GenBank/DDBJ whole genome shotgun (WGS) entry which is preliminary data.</text>
</comment>
<evidence type="ECO:0000313" key="2">
    <source>
        <dbReference type="Proteomes" id="UP000886653"/>
    </source>
</evidence>
<reference evidence="1" key="1">
    <citation type="submission" date="2013-11" db="EMBL/GenBank/DDBJ databases">
        <title>Genome sequence of the fusiform rust pathogen reveals effectors for host alternation and coevolution with pine.</title>
        <authorList>
            <consortium name="DOE Joint Genome Institute"/>
            <person name="Smith K."/>
            <person name="Pendleton A."/>
            <person name="Kubisiak T."/>
            <person name="Anderson C."/>
            <person name="Salamov A."/>
            <person name="Aerts A."/>
            <person name="Riley R."/>
            <person name="Clum A."/>
            <person name="Lindquist E."/>
            <person name="Ence D."/>
            <person name="Campbell M."/>
            <person name="Kronenberg Z."/>
            <person name="Feau N."/>
            <person name="Dhillon B."/>
            <person name="Hamelin R."/>
            <person name="Burleigh J."/>
            <person name="Smith J."/>
            <person name="Yandell M."/>
            <person name="Nelson C."/>
            <person name="Grigoriev I."/>
            <person name="Davis J."/>
        </authorList>
    </citation>
    <scope>NUCLEOTIDE SEQUENCE</scope>
    <source>
        <strain evidence="1">G11</strain>
    </source>
</reference>
<dbReference type="AlphaFoldDB" id="A0A9P6TE66"/>
<accession>A0A9P6TE66</accession>
<protein>
    <submittedName>
        <fullName evidence="1">Uncharacterized protein</fullName>
    </submittedName>
</protein>
<name>A0A9P6TE66_9BASI</name>
<dbReference type="Proteomes" id="UP000886653">
    <property type="component" value="Unassembled WGS sequence"/>
</dbReference>
<dbReference type="OrthoDB" id="2502022at2759"/>
<gene>
    <name evidence="1" type="ORF">CROQUDRAFT_654941</name>
</gene>
<sequence>MITLPIENFRKTVWKIRLDWINDQKKKNIRFNSIKNFESRFNTFNRFQYKSKILQSATKQFNNSNKIPTPISILKHKIKQEGIYKTLCLDPYKFRKVSSLVGFRSYLLSPYSIGFFVWAVCNGDLS</sequence>
<dbReference type="EMBL" id="MU167237">
    <property type="protein sequence ID" value="KAG0148435.1"/>
    <property type="molecule type" value="Genomic_DNA"/>
</dbReference>
<evidence type="ECO:0000313" key="1">
    <source>
        <dbReference type="EMBL" id="KAG0148435.1"/>
    </source>
</evidence>
<proteinExistence type="predicted"/>